<proteinExistence type="predicted"/>
<dbReference type="GO" id="GO:0005840">
    <property type="term" value="C:ribosome"/>
    <property type="evidence" value="ECO:0007669"/>
    <property type="project" value="UniProtKB-KW"/>
</dbReference>
<protein>
    <recommendedName>
        <fullName evidence="3">30S ribosomal protein S24e</fullName>
    </recommendedName>
</protein>
<dbReference type="SUPFAM" id="SSF54189">
    <property type="entry name" value="Ribosomal proteins S24e, L23 and L15e"/>
    <property type="match status" value="1"/>
</dbReference>
<dbReference type="OrthoDB" id="9721at2157"/>
<dbReference type="GO" id="GO:1990904">
    <property type="term" value="C:ribonucleoprotein complex"/>
    <property type="evidence" value="ECO:0007669"/>
    <property type="project" value="UniProtKB-KW"/>
</dbReference>
<dbReference type="Pfam" id="PF01282">
    <property type="entry name" value="Ribosomal_S24e"/>
    <property type="match status" value="1"/>
</dbReference>
<keyword evidence="5" id="KW-1185">Reference proteome</keyword>
<gene>
    <name evidence="4" type="ORF">SU86_003410</name>
</gene>
<dbReference type="GO" id="GO:0003735">
    <property type="term" value="F:structural constituent of ribosome"/>
    <property type="evidence" value="ECO:0007669"/>
    <property type="project" value="InterPro"/>
</dbReference>
<sequence>MSIETLSDVNNTFLSRREIVCNFKGLAGKLKKLDAADMISKQFKLDGKVIIPIFMKNHSGRPEVTGTFYVYESEELAKKQVNPTIFKRLDKIKAAIAAAAPKEETAAEEPKEASS</sequence>
<dbReference type="InterPro" id="IPR012678">
    <property type="entry name" value="Ribosomal_uL23/eL15/eS24_sf"/>
</dbReference>
<accession>A0A3G1B157</accession>
<dbReference type="RefSeq" id="WP_048188361.1">
    <property type="nucleotide sequence ID" value="NZ_CP011097.1"/>
</dbReference>
<evidence type="ECO:0000256" key="2">
    <source>
        <dbReference type="ARBA" id="ARBA00023274"/>
    </source>
</evidence>
<reference evidence="4 5" key="1">
    <citation type="journal article" date="2016" name="Sci. Rep.">
        <title>A novel ammonia-oxidizing archaeon from wastewater treatment plant: Its enrichment, physiological and genomic characteristics.</title>
        <authorList>
            <person name="Li Y."/>
            <person name="Ding K."/>
            <person name="Wen X."/>
            <person name="Zhang B."/>
            <person name="Shen B."/>
            <person name="Yang Y."/>
        </authorList>
    </citation>
    <scope>NUCLEOTIDE SEQUENCE [LARGE SCALE GENOMIC DNA]</scope>
    <source>
        <strain evidence="4 5">SAT1</strain>
    </source>
</reference>
<dbReference type="GO" id="GO:0006412">
    <property type="term" value="P:translation"/>
    <property type="evidence" value="ECO:0007669"/>
    <property type="project" value="InterPro"/>
</dbReference>
<keyword evidence="1" id="KW-0689">Ribosomal protein</keyword>
<dbReference type="STRING" id="1603555.SU86_003410"/>
<dbReference type="AlphaFoldDB" id="A0A3G1B157"/>
<keyword evidence="2" id="KW-0687">Ribonucleoprotein</keyword>
<name>A0A3G1B157_9ARCH</name>
<evidence type="ECO:0000256" key="3">
    <source>
        <dbReference type="ARBA" id="ARBA00035358"/>
    </source>
</evidence>
<dbReference type="Proteomes" id="UP000266745">
    <property type="component" value="Chromosome"/>
</dbReference>
<dbReference type="GeneID" id="24875438"/>
<dbReference type="InterPro" id="IPR053709">
    <property type="entry name" value="eRP_eS24_sf"/>
</dbReference>
<evidence type="ECO:0000313" key="4">
    <source>
        <dbReference type="EMBL" id="AJZ75577.1"/>
    </source>
</evidence>
<dbReference type="Gene3D" id="3.30.70.3370">
    <property type="match status" value="1"/>
</dbReference>
<evidence type="ECO:0000256" key="1">
    <source>
        <dbReference type="ARBA" id="ARBA00022980"/>
    </source>
</evidence>
<organism evidence="4 5">
    <name type="scientific">Candidatus Nitrosotenuis cloacae</name>
    <dbReference type="NCBI Taxonomy" id="1603555"/>
    <lineage>
        <taxon>Archaea</taxon>
        <taxon>Nitrososphaerota</taxon>
        <taxon>Candidatus Nitrosotenuis</taxon>
    </lineage>
</organism>
<dbReference type="EMBL" id="CP011097">
    <property type="protein sequence ID" value="AJZ75577.1"/>
    <property type="molecule type" value="Genomic_DNA"/>
</dbReference>
<evidence type="ECO:0000313" key="5">
    <source>
        <dbReference type="Proteomes" id="UP000266745"/>
    </source>
</evidence>
<dbReference type="KEGG" id="tah:SU86_003410"/>
<dbReference type="InterPro" id="IPR001976">
    <property type="entry name" value="Ribosomal_eS24"/>
</dbReference>